<dbReference type="InterPro" id="IPR038237">
    <property type="entry name" value="Ribosomal_eS4_central_sf"/>
</dbReference>
<evidence type="ECO:0000313" key="12">
    <source>
        <dbReference type="Proteomes" id="UP000266745"/>
    </source>
</evidence>
<evidence type="ECO:0000259" key="9">
    <source>
        <dbReference type="Pfam" id="PF00900"/>
    </source>
</evidence>
<organism evidence="11 12">
    <name type="scientific">Candidatus Nitrosotenuis cloacae</name>
    <dbReference type="NCBI Taxonomy" id="1603555"/>
    <lineage>
        <taxon>Archaea</taxon>
        <taxon>Nitrososphaerota</taxon>
        <taxon>Candidatus Nitrosotenuis</taxon>
    </lineage>
</organism>
<dbReference type="OrthoDB" id="372073at2157"/>
<dbReference type="GO" id="GO:0022627">
    <property type="term" value="C:cytosolic small ribosomal subunit"/>
    <property type="evidence" value="ECO:0007669"/>
    <property type="project" value="TreeGrafter"/>
</dbReference>
<evidence type="ECO:0000256" key="4">
    <source>
        <dbReference type="ARBA" id="ARBA00022980"/>
    </source>
</evidence>
<dbReference type="Gene3D" id="2.40.50.740">
    <property type="match status" value="1"/>
</dbReference>
<dbReference type="InterPro" id="IPR036986">
    <property type="entry name" value="S4_RNA-bd_sf"/>
</dbReference>
<feature type="domain" description="Small ribosomal subunit protein eS4 central region" evidence="9">
    <location>
        <begin position="98"/>
        <end position="169"/>
    </location>
</feature>
<dbReference type="Pfam" id="PF00900">
    <property type="entry name" value="Ribosomal_S4e"/>
    <property type="match status" value="1"/>
</dbReference>
<dbReference type="GeneID" id="24875179"/>
<keyword evidence="4 11" id="KW-0689">Ribosomal protein</keyword>
<accession>A0A3G1B5P5</accession>
<dbReference type="AlphaFoldDB" id="A0A3G1B5P5"/>
<dbReference type="InterPro" id="IPR013843">
    <property type="entry name" value="Ribosomal_eS4_N"/>
</dbReference>
<evidence type="ECO:0000256" key="8">
    <source>
        <dbReference type="PROSITE-ProRule" id="PRU00182"/>
    </source>
</evidence>
<dbReference type="KEGG" id="tah:SU86_002110"/>
<dbReference type="InterPro" id="IPR000876">
    <property type="entry name" value="Ribosomal_eS4"/>
</dbReference>
<dbReference type="PANTHER" id="PTHR11581:SF0">
    <property type="entry name" value="SMALL RIBOSOMAL SUBUNIT PROTEIN ES4"/>
    <property type="match status" value="1"/>
</dbReference>
<evidence type="ECO:0000256" key="3">
    <source>
        <dbReference type="ARBA" id="ARBA00022884"/>
    </source>
</evidence>
<keyword evidence="5" id="KW-0687">Ribonucleoprotein</keyword>
<dbReference type="PANTHER" id="PTHR11581">
    <property type="entry name" value="30S/40S RIBOSOMAL PROTEIN S4"/>
    <property type="match status" value="1"/>
</dbReference>
<dbReference type="Proteomes" id="UP000266745">
    <property type="component" value="Chromosome"/>
</dbReference>
<dbReference type="GO" id="GO:0019843">
    <property type="term" value="F:rRNA binding"/>
    <property type="evidence" value="ECO:0007669"/>
    <property type="project" value="UniProtKB-KW"/>
</dbReference>
<dbReference type="SUPFAM" id="SSF55174">
    <property type="entry name" value="Alpha-L RNA-binding motif"/>
    <property type="match status" value="1"/>
</dbReference>
<evidence type="ECO:0000313" key="11">
    <source>
        <dbReference type="EMBL" id="AJZ75373.1"/>
    </source>
</evidence>
<reference evidence="11 12" key="1">
    <citation type="journal article" date="2016" name="Sci. Rep.">
        <title>A novel ammonia-oxidizing archaeon from wastewater treatment plant: Its enrichment, physiological and genomic characteristics.</title>
        <authorList>
            <person name="Li Y."/>
            <person name="Ding K."/>
            <person name="Wen X."/>
            <person name="Zhang B."/>
            <person name="Shen B."/>
            <person name="Yang Y."/>
        </authorList>
    </citation>
    <scope>NUCLEOTIDE SEQUENCE [LARGE SCALE GENOMIC DNA]</scope>
    <source>
        <strain evidence="11 12">SAT1</strain>
    </source>
</reference>
<evidence type="ECO:0000256" key="2">
    <source>
        <dbReference type="ARBA" id="ARBA00022730"/>
    </source>
</evidence>
<protein>
    <recommendedName>
        <fullName evidence="6">Small ribosomal subunit protein eS4</fullName>
    </recommendedName>
    <alternativeName>
        <fullName evidence="7">30S ribosomal protein S4e</fullName>
    </alternativeName>
</protein>
<dbReference type="Pfam" id="PF08071">
    <property type="entry name" value="RS4NT"/>
    <property type="match status" value="1"/>
</dbReference>
<keyword evidence="3 8" id="KW-0694">RNA-binding</keyword>
<evidence type="ECO:0000256" key="1">
    <source>
        <dbReference type="ARBA" id="ARBA00007500"/>
    </source>
</evidence>
<evidence type="ECO:0000256" key="6">
    <source>
        <dbReference type="ARBA" id="ARBA00035272"/>
    </source>
</evidence>
<dbReference type="Gene3D" id="3.10.290.10">
    <property type="entry name" value="RNA-binding S4 domain"/>
    <property type="match status" value="1"/>
</dbReference>
<evidence type="ECO:0000256" key="5">
    <source>
        <dbReference type="ARBA" id="ARBA00023274"/>
    </source>
</evidence>
<dbReference type="Gene3D" id="2.30.30.30">
    <property type="match status" value="1"/>
</dbReference>
<dbReference type="STRING" id="1603555.SU86_002110"/>
<dbReference type="RefSeq" id="WP_048187930.1">
    <property type="nucleotide sequence ID" value="NZ_CP011097.1"/>
</dbReference>
<feature type="domain" description="Small ribosomal subunit protein eS4 N-terminal" evidence="10">
    <location>
        <begin position="6"/>
        <end position="39"/>
    </location>
</feature>
<dbReference type="InterPro" id="IPR014722">
    <property type="entry name" value="Rib_uL2_dom2"/>
</dbReference>
<name>A0A3G1B5P5_9ARCH</name>
<comment type="similarity">
    <text evidence="1">Belongs to the eukaryotic ribosomal protein eS4 family.</text>
</comment>
<dbReference type="GO" id="GO:0003735">
    <property type="term" value="F:structural constituent of ribosome"/>
    <property type="evidence" value="ECO:0007669"/>
    <property type="project" value="InterPro"/>
</dbReference>
<sequence length="238" mass="26259">MPRIAGSKKLKRQMAPMFWGISRKSPRFVTTVRPGPHSKQFSIPSTVFLRDTIKLVTTAREAEYAIYNGKVKVDGVSRKSVHHGIGLMDVVELEGVSDIYRLVPKKGHLLEPIKIKSAEKAIKLVKVTSKTTIRKGKTQLGFHDGRSLISDTKVSVGDSCLMQVPEQKINEVLPLEKGSKVLVTKGVNAGQLADVKEIKEGTFVLPKRALLSFGKREIEIPSDLVMVVGKKEPIIQIA</sequence>
<proteinExistence type="inferred from homology"/>
<gene>
    <name evidence="11" type="ORF">SU86_002110</name>
</gene>
<dbReference type="InterPro" id="IPR013845">
    <property type="entry name" value="Ribosomal_eS4_central_region"/>
</dbReference>
<dbReference type="EMBL" id="CP011097">
    <property type="protein sequence ID" value="AJZ75373.1"/>
    <property type="molecule type" value="Genomic_DNA"/>
</dbReference>
<evidence type="ECO:0000256" key="7">
    <source>
        <dbReference type="ARBA" id="ARBA00035388"/>
    </source>
</evidence>
<dbReference type="NCBIfam" id="NF003312">
    <property type="entry name" value="PRK04313.1"/>
    <property type="match status" value="1"/>
</dbReference>
<dbReference type="PROSITE" id="PS50889">
    <property type="entry name" value="S4"/>
    <property type="match status" value="1"/>
</dbReference>
<keyword evidence="2" id="KW-0699">rRNA-binding</keyword>
<dbReference type="GO" id="GO:0006412">
    <property type="term" value="P:translation"/>
    <property type="evidence" value="ECO:0007669"/>
    <property type="project" value="InterPro"/>
</dbReference>
<keyword evidence="12" id="KW-1185">Reference proteome</keyword>
<evidence type="ECO:0000259" key="10">
    <source>
        <dbReference type="Pfam" id="PF08071"/>
    </source>
</evidence>